<sequence>MDLLPAFSRLPDSTNNNSYLDYYRGDYSYDQLELGANFESKNEMIEIRGFKRSHGGNVGHYIHPLGGSSPPHHSYRVNYGIKRGNKKYEASVARYVTRSGLPDSLYNGAENDNIISAGLRYQQQFAKFKIDSYFGQFLQHRKIQHTSVTDSNYNDINRVQFILNLGFQNNSSFGIRHDSQQINIFNLNRLVNWTTFYGSKSYGDFSILAGFQLINPDQSNSVIWSINYKKNIGRGFFQLESEALTRPVHPNSIQKIDNSNFENWKNNKIKFGIESDKISTNGFYQINNQVIDSLTNRISKFIGLEINYNFANSWNIYSFIISQLDTSYIGGGLGTISAFGVKGNFKLFNNNMDIRPHFWTTGTNGRVASFGFDPFNHIPFENTNPNWVIDDKLIFNFEVTANISGVLIHYKINNLLNAFGNDKIWIQNNHMYQKIGRMIQFGVTWNFTN</sequence>
<proteinExistence type="predicted"/>
<organism evidence="1">
    <name type="scientific">marine metagenome</name>
    <dbReference type="NCBI Taxonomy" id="408172"/>
    <lineage>
        <taxon>unclassified sequences</taxon>
        <taxon>metagenomes</taxon>
        <taxon>ecological metagenomes</taxon>
    </lineage>
</organism>
<dbReference type="EMBL" id="UINC01012075">
    <property type="protein sequence ID" value="SVA52939.1"/>
    <property type="molecule type" value="Genomic_DNA"/>
</dbReference>
<evidence type="ECO:0008006" key="2">
    <source>
        <dbReference type="Google" id="ProtNLM"/>
    </source>
</evidence>
<accession>A0A381WKE8</accession>
<name>A0A381WKE8_9ZZZZ</name>
<protein>
    <recommendedName>
        <fullName evidence="2">TonB-dependent receptor-like beta-barrel domain-containing protein</fullName>
    </recommendedName>
</protein>
<dbReference type="AlphaFoldDB" id="A0A381WKE8"/>
<reference evidence="1" key="1">
    <citation type="submission" date="2018-05" db="EMBL/GenBank/DDBJ databases">
        <authorList>
            <person name="Lanie J.A."/>
            <person name="Ng W.-L."/>
            <person name="Kazmierczak K.M."/>
            <person name="Andrzejewski T.M."/>
            <person name="Davidsen T.M."/>
            <person name="Wayne K.J."/>
            <person name="Tettelin H."/>
            <person name="Glass J.I."/>
            <person name="Rusch D."/>
            <person name="Podicherti R."/>
            <person name="Tsui H.-C.T."/>
            <person name="Winkler M.E."/>
        </authorList>
    </citation>
    <scope>NUCLEOTIDE SEQUENCE</scope>
</reference>
<gene>
    <name evidence="1" type="ORF">METZ01_LOCUS105793</name>
</gene>
<evidence type="ECO:0000313" key="1">
    <source>
        <dbReference type="EMBL" id="SVA52939.1"/>
    </source>
</evidence>